<dbReference type="Gene3D" id="3.60.120.10">
    <property type="entry name" value="Anthranilate synthase"/>
    <property type="match status" value="1"/>
</dbReference>
<feature type="domain" description="Chorismate-utilising enzyme C-terminal" evidence="1">
    <location>
        <begin position="97"/>
        <end position="140"/>
    </location>
</feature>
<reference evidence="2 3" key="1">
    <citation type="submission" date="2023-03" db="EMBL/GenBank/DDBJ databases">
        <title>Genome sequence of Lichtheimia ornata CBS 291.66.</title>
        <authorList>
            <person name="Mohabir J.T."/>
            <person name="Shea T.P."/>
            <person name="Kurbessoian T."/>
            <person name="Berby B."/>
            <person name="Fontaine J."/>
            <person name="Livny J."/>
            <person name="Gnirke A."/>
            <person name="Stajich J.E."/>
            <person name="Cuomo C.A."/>
        </authorList>
    </citation>
    <scope>NUCLEOTIDE SEQUENCE [LARGE SCALE GENOMIC DNA]</scope>
    <source>
        <strain evidence="2">CBS 291.66</strain>
    </source>
</reference>
<dbReference type="Pfam" id="PF00425">
    <property type="entry name" value="Chorismate_bind"/>
    <property type="match status" value="1"/>
</dbReference>
<dbReference type="SUPFAM" id="SSF56322">
    <property type="entry name" value="ADC synthase"/>
    <property type="match status" value="1"/>
</dbReference>
<dbReference type="GO" id="GO:0000162">
    <property type="term" value="P:L-tryptophan biosynthetic process"/>
    <property type="evidence" value="ECO:0007669"/>
    <property type="project" value="TreeGrafter"/>
</dbReference>
<evidence type="ECO:0000313" key="2">
    <source>
        <dbReference type="EMBL" id="KAJ8653135.1"/>
    </source>
</evidence>
<dbReference type="EMBL" id="JARTCD010000084">
    <property type="protein sequence ID" value="KAJ8653135.1"/>
    <property type="molecule type" value="Genomic_DNA"/>
</dbReference>
<dbReference type="InterPro" id="IPR005801">
    <property type="entry name" value="ADC_synthase"/>
</dbReference>
<dbReference type="RefSeq" id="XP_058338049.1">
    <property type="nucleotide sequence ID" value="XM_058491154.1"/>
</dbReference>
<dbReference type="Proteomes" id="UP001234581">
    <property type="component" value="Unassembled WGS sequence"/>
</dbReference>
<accession>A0AAD7XSU7</accession>
<evidence type="ECO:0000259" key="1">
    <source>
        <dbReference type="Pfam" id="PF00425"/>
    </source>
</evidence>
<gene>
    <name evidence="2" type="ORF">O0I10_011184</name>
</gene>
<organism evidence="2 3">
    <name type="scientific">Lichtheimia ornata</name>
    <dbReference type="NCBI Taxonomy" id="688661"/>
    <lineage>
        <taxon>Eukaryota</taxon>
        <taxon>Fungi</taxon>
        <taxon>Fungi incertae sedis</taxon>
        <taxon>Mucoromycota</taxon>
        <taxon>Mucoromycotina</taxon>
        <taxon>Mucoromycetes</taxon>
        <taxon>Mucorales</taxon>
        <taxon>Lichtheimiaceae</taxon>
        <taxon>Lichtheimia</taxon>
    </lineage>
</organism>
<dbReference type="InterPro" id="IPR019999">
    <property type="entry name" value="Anth_synth_I-like"/>
</dbReference>
<evidence type="ECO:0000313" key="3">
    <source>
        <dbReference type="Proteomes" id="UP001234581"/>
    </source>
</evidence>
<dbReference type="InterPro" id="IPR015890">
    <property type="entry name" value="Chorismate_C"/>
</dbReference>
<keyword evidence="3" id="KW-1185">Reference proteome</keyword>
<dbReference type="AlphaFoldDB" id="A0AAD7XSU7"/>
<dbReference type="GeneID" id="83218585"/>
<dbReference type="PANTHER" id="PTHR11236">
    <property type="entry name" value="AMINOBENZOATE/ANTHRANILATE SYNTHASE"/>
    <property type="match status" value="1"/>
</dbReference>
<proteinExistence type="predicted"/>
<comment type="caution">
    <text evidence="2">The sequence shown here is derived from an EMBL/GenBank/DDBJ whole genome shotgun (WGS) entry which is preliminary data.</text>
</comment>
<sequence length="161" mass="18227">MPYDRDGAPRSTATLPQNTINGALLKLHCYTKCMLSSLTFTRGGPLTAVKRELEPIRYAKLAGSPSFSWWCQGPFWLKVNYWIPLASDAIFMLCDTQRAEHLMLVDLGRNDVNHICRPRSVKVDKIMRIGSYSHVMHMDVSTSVAPKIRGLQKEKRGIYDG</sequence>
<dbReference type="PANTHER" id="PTHR11236:SF9">
    <property type="entry name" value="ANTHRANILATE SYNTHASE COMPONENT 1"/>
    <property type="match status" value="1"/>
</dbReference>
<name>A0AAD7XSU7_9FUNG</name>
<protein>
    <recommendedName>
        <fullName evidence="1">Chorismate-utilising enzyme C-terminal domain-containing protein</fullName>
    </recommendedName>
</protein>